<dbReference type="InterPro" id="IPR017732">
    <property type="entry name" value="T4/T6SS_DotU"/>
</dbReference>
<dbReference type="InterPro" id="IPR050330">
    <property type="entry name" value="Bact_OuterMem_StrucFunc"/>
</dbReference>
<dbReference type="PROSITE" id="PS51123">
    <property type="entry name" value="OMPA_2"/>
    <property type="match status" value="1"/>
</dbReference>
<dbReference type="GO" id="GO:0016020">
    <property type="term" value="C:membrane"/>
    <property type="evidence" value="ECO:0007669"/>
    <property type="project" value="UniProtKB-UniRule"/>
</dbReference>
<dbReference type="EMBL" id="WINI01000008">
    <property type="protein sequence ID" value="MQR02094.1"/>
    <property type="molecule type" value="Genomic_DNA"/>
</dbReference>
<dbReference type="Pfam" id="PF00691">
    <property type="entry name" value="OmpA"/>
    <property type="match status" value="1"/>
</dbReference>
<evidence type="ECO:0000256" key="1">
    <source>
        <dbReference type="PROSITE-ProRule" id="PRU00473"/>
    </source>
</evidence>
<dbReference type="CDD" id="cd07185">
    <property type="entry name" value="OmpA_C-like"/>
    <property type="match status" value="1"/>
</dbReference>
<dbReference type="NCBIfam" id="TIGR03350">
    <property type="entry name" value="type_VI_ompA"/>
    <property type="match status" value="1"/>
</dbReference>
<dbReference type="InterPro" id="IPR036737">
    <property type="entry name" value="OmpA-like_sf"/>
</dbReference>
<evidence type="ECO:0000256" key="2">
    <source>
        <dbReference type="SAM" id="MobiDB-lite"/>
    </source>
</evidence>
<name>A0A843YWP5_9BURK</name>
<dbReference type="Proteomes" id="UP000451565">
    <property type="component" value="Unassembled WGS sequence"/>
</dbReference>
<dbReference type="NCBIfam" id="NF038228">
    <property type="entry name" value="IcmH_DotU_IVB"/>
    <property type="match status" value="1"/>
</dbReference>
<dbReference type="PANTHER" id="PTHR30329:SF19">
    <property type="entry name" value="OUTER MEMBRANE PROTEIN, OMPA FAMILY"/>
    <property type="match status" value="1"/>
</dbReference>
<feature type="region of interest" description="Disordered" evidence="2">
    <location>
        <begin position="450"/>
        <end position="469"/>
    </location>
</feature>
<gene>
    <name evidence="4" type="primary">tssL</name>
    <name evidence="4" type="ORF">GEV47_15565</name>
</gene>
<evidence type="ECO:0000313" key="4">
    <source>
        <dbReference type="EMBL" id="MQR02094.1"/>
    </source>
</evidence>
<proteinExistence type="predicted"/>
<feature type="domain" description="OmpA-like" evidence="3">
    <location>
        <begin position="317"/>
        <end position="437"/>
    </location>
</feature>
<dbReference type="AlphaFoldDB" id="A0A843YWP5"/>
<comment type="caution">
    <text evidence="4">The sequence shown here is derived from an EMBL/GenBank/DDBJ whole genome shotgun (WGS) entry which is preliminary data.</text>
</comment>
<dbReference type="Pfam" id="PF09850">
    <property type="entry name" value="DotU"/>
    <property type="match status" value="1"/>
</dbReference>
<dbReference type="PANTHER" id="PTHR30329">
    <property type="entry name" value="STATOR ELEMENT OF FLAGELLAR MOTOR COMPLEX"/>
    <property type="match status" value="1"/>
</dbReference>
<dbReference type="InterPro" id="IPR017733">
    <property type="entry name" value="OmpA-like_dom_proteobacteria"/>
</dbReference>
<protein>
    <submittedName>
        <fullName evidence="4">Type VI secretion system protein TssL</fullName>
    </submittedName>
</protein>
<dbReference type="SUPFAM" id="SSF103088">
    <property type="entry name" value="OmpA-like"/>
    <property type="match status" value="1"/>
</dbReference>
<accession>A0A843YWP5</accession>
<dbReference type="Gene3D" id="3.30.1330.60">
    <property type="entry name" value="OmpA-like domain"/>
    <property type="match status" value="1"/>
</dbReference>
<evidence type="ECO:0000259" key="3">
    <source>
        <dbReference type="PROSITE" id="PS51123"/>
    </source>
</evidence>
<sequence>MRTVEQTTVVAADEEQTAKLAASDAATVKARLKQIYNAASETSANQLIRLEQIKAARNPLLEAAEPLLLALAQMPKSLDGAVPIEAFRELLYREVINFQMLAHKAQVRREDVATASFLLCTALDEAASRTNWGGGTENDPGAWSTGMLAQKVHGDLQGGTKFFLIAGRLAERPDEFHDMLELMYYILNLGFKGEYSVAVDSKERLEAIRHDLYALISAKRDPVAPALSSHWRGVGAEKFKLLRSVPVWVSATVLGLGVLGIFGWYKYQLTTQSDQLVTTINAIGKMTPPPVQAVSLKLAQLLKNEIALGLVTVDENDSRSDVIFKGDDMFVAGQAKVNQKMLPLLNKVAAEVGKVSGAVQVIGHSDNQPIKTRQFPSNQVLSEERAASVGDVLQTGGVPADRLEIIGRGDSEPVASNANAAGRAKNRRVEIIVTPGTAAATKSAVPVSALSSGLPQSSAASLGAATLKR</sequence>
<evidence type="ECO:0000313" key="5">
    <source>
        <dbReference type="Proteomes" id="UP000451565"/>
    </source>
</evidence>
<feature type="compositionally biased region" description="Polar residues" evidence="2">
    <location>
        <begin position="450"/>
        <end position="460"/>
    </location>
</feature>
<organism evidence="4 5">
    <name type="scientific">Glaciimonas soli</name>
    <dbReference type="NCBI Taxonomy" id="2590999"/>
    <lineage>
        <taxon>Bacteria</taxon>
        <taxon>Pseudomonadati</taxon>
        <taxon>Pseudomonadota</taxon>
        <taxon>Betaproteobacteria</taxon>
        <taxon>Burkholderiales</taxon>
        <taxon>Oxalobacteraceae</taxon>
        <taxon>Glaciimonas</taxon>
    </lineage>
</organism>
<dbReference type="InterPro" id="IPR006665">
    <property type="entry name" value="OmpA-like"/>
</dbReference>
<keyword evidence="5" id="KW-1185">Reference proteome</keyword>
<reference evidence="4 5" key="1">
    <citation type="submission" date="2019-10" db="EMBL/GenBank/DDBJ databases">
        <title>Glaciimonas soli sp. nov., a psychrophilic bacterium isolated from the forest soil of a high elevation mountain in Taiwan.</title>
        <authorList>
            <person name="Wang L.-T."/>
            <person name="Shieh W.Y."/>
        </authorList>
    </citation>
    <scope>NUCLEOTIDE SEQUENCE [LARGE SCALE GENOMIC DNA]</scope>
    <source>
        <strain evidence="4 5">GS1</strain>
    </source>
</reference>
<dbReference type="InterPro" id="IPR038522">
    <property type="entry name" value="T4/T6SS_DotU_sf"/>
</dbReference>
<dbReference type="OrthoDB" id="345640at2"/>
<dbReference type="Gene3D" id="1.25.40.590">
    <property type="entry name" value="Type IV / VI secretion system, DotU"/>
    <property type="match status" value="1"/>
</dbReference>
<dbReference type="NCBIfam" id="TIGR03349">
    <property type="entry name" value="IV_VI_DotU"/>
    <property type="match status" value="1"/>
</dbReference>
<keyword evidence="1" id="KW-0472">Membrane</keyword>